<sequence>MMNFLKKAMDWALEKESEAAKGCQISTEDIDKQIKMIEEKRDALKKKYEEEDAQFAHLLSKLHLIKAESLKCSSDKK</sequence>
<proteinExistence type="predicted"/>
<keyword evidence="1" id="KW-0175">Coiled coil</keyword>
<evidence type="ECO:0000256" key="1">
    <source>
        <dbReference type="SAM" id="Coils"/>
    </source>
</evidence>
<evidence type="ECO:0000313" key="2">
    <source>
        <dbReference type="EMBL" id="SFV89652.1"/>
    </source>
</evidence>
<feature type="coiled-coil region" evidence="1">
    <location>
        <begin position="27"/>
        <end position="54"/>
    </location>
</feature>
<dbReference type="EMBL" id="FPIB01000001">
    <property type="protein sequence ID" value="SFV89652.1"/>
    <property type="molecule type" value="Genomic_DNA"/>
</dbReference>
<dbReference type="AlphaFoldDB" id="A0A1W1E6Q4"/>
<protein>
    <submittedName>
        <fullName evidence="2">Uncharacterized protein</fullName>
    </submittedName>
</protein>
<accession>A0A1W1E6Q4</accession>
<name>A0A1W1E6Q4_9ZZZZ</name>
<reference evidence="2" key="1">
    <citation type="submission" date="2016-10" db="EMBL/GenBank/DDBJ databases">
        <authorList>
            <person name="de Groot N.N."/>
        </authorList>
    </citation>
    <scope>NUCLEOTIDE SEQUENCE</scope>
</reference>
<gene>
    <name evidence="2" type="ORF">MNB_SV-4-212</name>
</gene>
<organism evidence="2">
    <name type="scientific">hydrothermal vent metagenome</name>
    <dbReference type="NCBI Taxonomy" id="652676"/>
    <lineage>
        <taxon>unclassified sequences</taxon>
        <taxon>metagenomes</taxon>
        <taxon>ecological metagenomes</taxon>
    </lineage>
</organism>